<sequence length="154" mass="16505">MAEMFHFWTHGVNVVPEFTKELTGTNNGLVLRPMGYGTSIKQNRGTDNWFHLAIPSGTKLDGDAVRIRSAWLRLSAKGGPMVDRVRIHEATGPGAESKEFHDSGALNVSEGGTQLNFNLGSRPASGPLVMCIHAIFNGAGEIIISGAGAQFDEL</sequence>
<proteinExistence type="predicted"/>
<dbReference type="EMBL" id="JAADJT010000008">
    <property type="protein sequence ID" value="NGZ86278.1"/>
    <property type="molecule type" value="Genomic_DNA"/>
</dbReference>
<evidence type="ECO:0008006" key="3">
    <source>
        <dbReference type="Google" id="ProtNLM"/>
    </source>
</evidence>
<name>A0ABX0FP60_9BURK</name>
<dbReference type="RefSeq" id="WP_166105997.1">
    <property type="nucleotide sequence ID" value="NZ_JAADJT010000008.1"/>
</dbReference>
<dbReference type="InterPro" id="IPR046731">
    <property type="entry name" value="DUF6623"/>
</dbReference>
<organism evidence="1 2">
    <name type="scientific">Duganella aceris</name>
    <dbReference type="NCBI Taxonomy" id="2703883"/>
    <lineage>
        <taxon>Bacteria</taxon>
        <taxon>Pseudomonadati</taxon>
        <taxon>Pseudomonadota</taxon>
        <taxon>Betaproteobacteria</taxon>
        <taxon>Burkholderiales</taxon>
        <taxon>Oxalobacteraceae</taxon>
        <taxon>Telluria group</taxon>
        <taxon>Duganella</taxon>
    </lineage>
</organism>
<evidence type="ECO:0000313" key="1">
    <source>
        <dbReference type="EMBL" id="NGZ86278.1"/>
    </source>
</evidence>
<reference evidence="2" key="1">
    <citation type="submission" date="2023-07" db="EMBL/GenBank/DDBJ databases">
        <title>Duganella aceri sp. nov., isolated from tree sap.</title>
        <authorList>
            <person name="Kim I.S."/>
        </authorList>
    </citation>
    <scope>NUCLEOTIDE SEQUENCE [LARGE SCALE GENOMIC DNA]</scope>
    <source>
        <strain evidence="2">SAP-35</strain>
    </source>
</reference>
<dbReference type="Proteomes" id="UP000666369">
    <property type="component" value="Unassembled WGS sequence"/>
</dbReference>
<evidence type="ECO:0000313" key="2">
    <source>
        <dbReference type="Proteomes" id="UP000666369"/>
    </source>
</evidence>
<keyword evidence="2" id="KW-1185">Reference proteome</keyword>
<gene>
    <name evidence="1" type="ORF">GW587_18710</name>
</gene>
<dbReference type="Pfam" id="PF20328">
    <property type="entry name" value="DUF6623"/>
    <property type="match status" value="1"/>
</dbReference>
<accession>A0ABX0FP60</accession>
<comment type="caution">
    <text evidence="1">The sequence shown here is derived from an EMBL/GenBank/DDBJ whole genome shotgun (WGS) entry which is preliminary data.</text>
</comment>
<protein>
    <recommendedName>
        <fullName evidence="3">Gp5/Type VI secretion system Vgr protein OB-fold domain-containing protein</fullName>
    </recommendedName>
</protein>